<evidence type="ECO:0000256" key="2">
    <source>
        <dbReference type="ARBA" id="ARBA00011881"/>
    </source>
</evidence>
<comment type="subunit">
    <text evidence="2">Homotetramer.</text>
</comment>
<dbReference type="Gene3D" id="3.40.50.150">
    <property type="entry name" value="Vaccinia Virus protein VP39"/>
    <property type="match status" value="1"/>
</dbReference>
<dbReference type="InterPro" id="IPR029039">
    <property type="entry name" value="Flavoprotein-like_sf"/>
</dbReference>
<dbReference type="PANTHER" id="PTHR43590">
    <property type="entry name" value="ARSENIC RESISTANCE PROTEIN ARSH (AFU_ORTHOLOGUE AFUA_5G15030)"/>
    <property type="match status" value="1"/>
</dbReference>
<keyword evidence="3" id="KW-0285">Flavoprotein</keyword>
<feature type="domain" description="Methyltransferase" evidence="9">
    <location>
        <begin position="65"/>
        <end position="185"/>
    </location>
</feature>
<dbReference type="RefSeq" id="XP_025533268.1">
    <property type="nucleotide sequence ID" value="XM_025676375.1"/>
</dbReference>
<dbReference type="NCBIfam" id="TIGR02690">
    <property type="entry name" value="resist_ArsH"/>
    <property type="match status" value="1"/>
</dbReference>
<dbReference type="Proteomes" id="UP000249497">
    <property type="component" value="Unassembled WGS sequence"/>
</dbReference>
<name>A0A8T8XHT7_ASPJA</name>
<organism evidence="10 11">
    <name type="scientific">Aspergillus japonicus CBS 114.51</name>
    <dbReference type="NCBI Taxonomy" id="1448312"/>
    <lineage>
        <taxon>Eukaryota</taxon>
        <taxon>Fungi</taxon>
        <taxon>Dikarya</taxon>
        <taxon>Ascomycota</taxon>
        <taxon>Pezizomycotina</taxon>
        <taxon>Eurotiomycetes</taxon>
        <taxon>Eurotiomycetidae</taxon>
        <taxon>Eurotiales</taxon>
        <taxon>Aspergillaceae</taxon>
        <taxon>Aspergillus</taxon>
        <taxon>Aspergillus subgen. Circumdati</taxon>
    </lineage>
</organism>
<keyword evidence="5" id="KW-0547">Nucleotide-binding</keyword>
<dbReference type="GO" id="GO:0000166">
    <property type="term" value="F:nucleotide binding"/>
    <property type="evidence" value="ECO:0007669"/>
    <property type="project" value="UniProtKB-KW"/>
</dbReference>
<dbReference type="AlphaFoldDB" id="A0A8T8XHT7"/>
<dbReference type="InterPro" id="IPR029063">
    <property type="entry name" value="SAM-dependent_MTases_sf"/>
</dbReference>
<keyword evidence="4" id="KW-0288">FMN</keyword>
<evidence type="ECO:0000259" key="8">
    <source>
        <dbReference type="Pfam" id="PF03358"/>
    </source>
</evidence>
<evidence type="ECO:0000256" key="4">
    <source>
        <dbReference type="ARBA" id="ARBA00022643"/>
    </source>
</evidence>
<keyword evidence="7" id="KW-0560">Oxidoreductase</keyword>
<evidence type="ECO:0000313" key="11">
    <source>
        <dbReference type="Proteomes" id="UP000249497"/>
    </source>
</evidence>
<evidence type="ECO:0000256" key="5">
    <source>
        <dbReference type="ARBA" id="ARBA00022741"/>
    </source>
</evidence>
<keyword evidence="6" id="KW-0521">NADP</keyword>
<dbReference type="GO" id="GO:0016655">
    <property type="term" value="F:oxidoreductase activity, acting on NAD(P)H, quinone or similar compound as acceptor"/>
    <property type="evidence" value="ECO:0007669"/>
    <property type="project" value="TreeGrafter"/>
</dbReference>
<dbReference type="GeneID" id="37180068"/>
<gene>
    <name evidence="10" type="ORF">BO86DRAFT_444378</name>
</gene>
<evidence type="ECO:0000313" key="10">
    <source>
        <dbReference type="EMBL" id="RAH87374.1"/>
    </source>
</evidence>
<proteinExistence type="predicted"/>
<evidence type="ECO:0000256" key="3">
    <source>
        <dbReference type="ARBA" id="ARBA00022630"/>
    </source>
</evidence>
<evidence type="ECO:0000256" key="6">
    <source>
        <dbReference type="ARBA" id="ARBA00022857"/>
    </source>
</evidence>
<evidence type="ECO:0000259" key="9">
    <source>
        <dbReference type="Pfam" id="PF13847"/>
    </source>
</evidence>
<dbReference type="EMBL" id="KZ824770">
    <property type="protein sequence ID" value="RAH87374.1"/>
    <property type="molecule type" value="Genomic_DNA"/>
</dbReference>
<dbReference type="SUPFAM" id="SSF52218">
    <property type="entry name" value="Flavoproteins"/>
    <property type="match status" value="1"/>
</dbReference>
<dbReference type="InterPro" id="IPR005025">
    <property type="entry name" value="FMN_Rdtase-like_dom"/>
</dbReference>
<evidence type="ECO:0000256" key="7">
    <source>
        <dbReference type="ARBA" id="ARBA00023002"/>
    </source>
</evidence>
<dbReference type="CDD" id="cd02440">
    <property type="entry name" value="AdoMet_MTases"/>
    <property type="match status" value="1"/>
</dbReference>
<dbReference type="OrthoDB" id="8300214at2759"/>
<reference evidence="10 11" key="1">
    <citation type="submission" date="2018-02" db="EMBL/GenBank/DDBJ databases">
        <title>The genomes of Aspergillus section Nigri reveals drivers in fungal speciation.</title>
        <authorList>
            <consortium name="DOE Joint Genome Institute"/>
            <person name="Vesth T.C."/>
            <person name="Nybo J."/>
            <person name="Theobald S."/>
            <person name="Brandl J."/>
            <person name="Frisvad J.C."/>
            <person name="Nielsen K.F."/>
            <person name="Lyhne E.K."/>
            <person name="Kogle M.E."/>
            <person name="Kuo A."/>
            <person name="Riley R."/>
            <person name="Clum A."/>
            <person name="Nolan M."/>
            <person name="Lipzen A."/>
            <person name="Salamov A."/>
            <person name="Henrissat B."/>
            <person name="Wiebenga A."/>
            <person name="De vries R.P."/>
            <person name="Grigoriev I.V."/>
            <person name="Mortensen U.H."/>
            <person name="Andersen M.R."/>
            <person name="Baker S.E."/>
        </authorList>
    </citation>
    <scope>NUCLEOTIDE SEQUENCE [LARGE SCALE GENOMIC DNA]</scope>
    <source>
        <strain evidence="10 11">CBS 114.51</strain>
    </source>
</reference>
<dbReference type="PANTHER" id="PTHR43590:SF1">
    <property type="entry name" value="ARSENIC RESISTANCE PROTEIN ARSH (AFU_ORTHOLOGUE AFUA_5G15030)"/>
    <property type="match status" value="1"/>
</dbReference>
<protein>
    <submittedName>
        <fullName evidence="10">Arsenic resistance protein ArsH</fullName>
    </submittedName>
</protein>
<accession>A0A8T8XHT7</accession>
<sequence>MAGDIYNLVQSRYGDIANRSTAGQRGKEEDIARAFGYSAEDLSILPEKTNLGLSCGNPVGFANVKEGETVLDLGSGSGIDVLLAARKVGPRGQVIGVDMTKNIQRAGLSNARIIDAKITSIPLPDASVDCIISNCVINLVPAVDKPAVFREIARLLKPGGRVAVSDILARKPLPDHITQDMALYVGSVPANPAAPFFDRQQSLAIPETEDNSDIRRKYRPFILEDDAAEDWVNRLELTTAMDMAAQALAKSNDRLKVLVLYGSLRRRSYSRLVALEASRILFRLGCDVRVFDPEGLPVKNDTEHNHPKVQELRELSKWSDGHVWVSPEQHGNLTAVFKNQIDWIPLSTGSVRPTQGRTLAIAQVCGGSQSFNAVNSLRILGRWMRMFTIPNQSSIPKAYTHFPDEGWPGDQRLLPSGNRDRLVDCMEEFVKYTILMRPHLELFGDRYSEREEKRAKEERARAESGV</sequence>
<dbReference type="Pfam" id="PF13847">
    <property type="entry name" value="Methyltransf_31"/>
    <property type="match status" value="1"/>
</dbReference>
<feature type="domain" description="NADPH-dependent FMN reductase-like" evidence="8">
    <location>
        <begin position="256"/>
        <end position="399"/>
    </location>
</feature>
<dbReference type="InterPro" id="IPR025714">
    <property type="entry name" value="Methyltranfer_dom"/>
</dbReference>
<keyword evidence="11" id="KW-1185">Reference proteome</keyword>
<comment type="cofactor">
    <cofactor evidence="1">
        <name>FMN</name>
        <dbReference type="ChEBI" id="CHEBI:58210"/>
    </cofactor>
</comment>
<dbReference type="FunFam" id="3.40.50.360:FF:000027">
    <property type="entry name" value="Arsenical resistance protein ArsH"/>
    <property type="match status" value="1"/>
</dbReference>
<dbReference type="Pfam" id="PF03358">
    <property type="entry name" value="FMN_red"/>
    <property type="match status" value="1"/>
</dbReference>
<dbReference type="Gene3D" id="3.40.50.360">
    <property type="match status" value="1"/>
</dbReference>
<dbReference type="SUPFAM" id="SSF53335">
    <property type="entry name" value="S-adenosyl-L-methionine-dependent methyltransferases"/>
    <property type="match status" value="1"/>
</dbReference>
<dbReference type="InterPro" id="IPR014063">
    <property type="entry name" value="Arsenate-R_ArsH"/>
</dbReference>
<evidence type="ECO:0000256" key="1">
    <source>
        <dbReference type="ARBA" id="ARBA00001917"/>
    </source>
</evidence>